<gene>
    <name evidence="3" type="ORF">FLL45_13070</name>
</gene>
<evidence type="ECO:0000259" key="2">
    <source>
        <dbReference type="Pfam" id="PF02397"/>
    </source>
</evidence>
<dbReference type="Pfam" id="PF02397">
    <property type="entry name" value="Bac_transf"/>
    <property type="match status" value="1"/>
</dbReference>
<feature type="domain" description="Bacterial sugar transferase" evidence="2">
    <location>
        <begin position="293"/>
        <end position="481"/>
    </location>
</feature>
<accession>A0A545T9B6</accession>
<name>A0A545T9B6_9GAMM</name>
<dbReference type="InterPro" id="IPR004629">
    <property type="entry name" value="WecG_TagA_CpsF"/>
</dbReference>
<protein>
    <submittedName>
        <fullName evidence="3">WecB/TagA/CpsF family glycosyltransferase</fullName>
    </submittedName>
</protein>
<comment type="caution">
    <text evidence="3">The sequence shown here is derived from an EMBL/GenBank/DDBJ whole genome shotgun (WGS) entry which is preliminary data.</text>
</comment>
<dbReference type="AlphaFoldDB" id="A0A545T9B6"/>
<dbReference type="Pfam" id="PF03808">
    <property type="entry name" value="Glyco_tran_WecG"/>
    <property type="match status" value="1"/>
</dbReference>
<dbReference type="PANTHER" id="PTHR30576:SF10">
    <property type="entry name" value="SLL5057 PROTEIN"/>
    <property type="match status" value="1"/>
</dbReference>
<keyword evidence="4" id="KW-1185">Reference proteome</keyword>
<evidence type="ECO:0000313" key="3">
    <source>
        <dbReference type="EMBL" id="TQV73795.1"/>
    </source>
</evidence>
<keyword evidence="3" id="KW-0808">Transferase</keyword>
<dbReference type="EMBL" id="VIKR01000003">
    <property type="protein sequence ID" value="TQV73795.1"/>
    <property type="molecule type" value="Genomic_DNA"/>
</dbReference>
<dbReference type="Proteomes" id="UP000317839">
    <property type="component" value="Unassembled WGS sequence"/>
</dbReference>
<comment type="similarity">
    <text evidence="1">Belongs to the bacterial sugar transferase family.</text>
</comment>
<dbReference type="RefSeq" id="WP_142942503.1">
    <property type="nucleotide sequence ID" value="NZ_VIKR01000003.1"/>
</dbReference>
<dbReference type="GO" id="GO:0016780">
    <property type="term" value="F:phosphotransferase activity, for other substituted phosphate groups"/>
    <property type="evidence" value="ECO:0007669"/>
    <property type="project" value="TreeGrafter"/>
</dbReference>
<reference evidence="3 4" key="1">
    <citation type="submission" date="2019-06" db="EMBL/GenBank/DDBJ databases">
        <title>Draft genome of Aliikangiella marina GYP-15.</title>
        <authorList>
            <person name="Wang G."/>
        </authorList>
    </citation>
    <scope>NUCLEOTIDE SEQUENCE [LARGE SCALE GENOMIC DNA]</scope>
    <source>
        <strain evidence="3 4">GYP-15</strain>
    </source>
</reference>
<dbReference type="CDD" id="cd06533">
    <property type="entry name" value="Glyco_transf_WecG_TagA"/>
    <property type="match status" value="1"/>
</dbReference>
<evidence type="ECO:0000313" key="4">
    <source>
        <dbReference type="Proteomes" id="UP000317839"/>
    </source>
</evidence>
<evidence type="ECO:0000256" key="1">
    <source>
        <dbReference type="ARBA" id="ARBA00006464"/>
    </source>
</evidence>
<organism evidence="3 4">
    <name type="scientific">Aliikangiella marina</name>
    <dbReference type="NCBI Taxonomy" id="1712262"/>
    <lineage>
        <taxon>Bacteria</taxon>
        <taxon>Pseudomonadati</taxon>
        <taxon>Pseudomonadota</taxon>
        <taxon>Gammaproteobacteria</taxon>
        <taxon>Oceanospirillales</taxon>
        <taxon>Pleioneaceae</taxon>
        <taxon>Aliikangiella</taxon>
    </lineage>
</organism>
<dbReference type="OrthoDB" id="9808602at2"/>
<dbReference type="InterPro" id="IPR003362">
    <property type="entry name" value="Bact_transf"/>
</dbReference>
<sequence>MQNIQPNRFFVAPSNQIESQPAPELFREDGNNINVFNTSIWNGSMQNAVDWLVSRVQQHRKTTVAFANANNLNISVNNAALREHYSYADRVFADGSGIKLAGKILNKPVLDNVNGTDMFPLLCKALAKQGAKVYFLGAQKNVIDNMVVQLKQDYPGLKIVGHHHGYIGEGELDNLRVINQINRSNAEILLVAMGTPMQEHWLSKFAHKIQVPVRMSVGGLFDFVAKKVSRAPLWMRKAGLEWVWRTIQEPSRMWKRYILGNPLFVYRVVKQMLVQKMEAKFSHIAKLMFSPVKRVIDFCVASVALLLSTPILALTAIAIKLESRGNVLYSQTRIGKNGKPFKFYKFRSMNKNADAEKAALLKFNNYQDNVLFKMKKDPRITKVGAFIRKYSIDELPQLWNVINGEMTLVGPRPALPEEVAKYNDFERNRLTVKPGITCFWQVSGRSELSFKQQCQLDLKYIKERSIFTDFRILLMTIPAVISGKGAF</sequence>
<proteinExistence type="inferred from homology"/>
<dbReference type="NCBIfam" id="TIGR00696">
    <property type="entry name" value="wecG_tagA_cpsF"/>
    <property type="match status" value="1"/>
</dbReference>
<dbReference type="PANTHER" id="PTHR30576">
    <property type="entry name" value="COLANIC BIOSYNTHESIS UDP-GLUCOSE LIPID CARRIER TRANSFERASE"/>
    <property type="match status" value="1"/>
</dbReference>